<proteinExistence type="predicted"/>
<sequence length="175" mass="17679">MVTQLEMRRGHGSGAGGFKAGRFGAGKLGIRAAAAALAGLALLTACSAAGDGDADPDVPPTATGSLEQLATKAHCKPNIQTDAQELRQANCTTDGGRYVLATFATDRGQREWINEANDYGGSYLVGRKWVAVGEPNVVAALRGRLGGTVETASPHHSGSSGSGGSEAGHSGHHGS</sequence>
<evidence type="ECO:0000256" key="1">
    <source>
        <dbReference type="SAM" id="MobiDB-lite"/>
    </source>
</evidence>
<organism evidence="2 3">
    <name type="scientific">Streptomyces sp. 900116325</name>
    <dbReference type="NCBI Taxonomy" id="3154295"/>
    <lineage>
        <taxon>Bacteria</taxon>
        <taxon>Bacillati</taxon>
        <taxon>Actinomycetota</taxon>
        <taxon>Actinomycetes</taxon>
        <taxon>Kitasatosporales</taxon>
        <taxon>Streptomycetaceae</taxon>
        <taxon>Streptomyces</taxon>
    </lineage>
</organism>
<dbReference type="Proteomes" id="UP001550044">
    <property type="component" value="Unassembled WGS sequence"/>
</dbReference>
<feature type="region of interest" description="Disordered" evidence="1">
    <location>
        <begin position="148"/>
        <end position="175"/>
    </location>
</feature>
<dbReference type="EMBL" id="JBEXIP010000011">
    <property type="protein sequence ID" value="MET8434466.1"/>
    <property type="molecule type" value="Genomic_DNA"/>
</dbReference>
<protein>
    <recommendedName>
        <fullName evidence="4">Lipoprotein</fullName>
    </recommendedName>
</protein>
<accession>A0ABV2U9E4</accession>
<name>A0ABV2U9E4_9ACTN</name>
<evidence type="ECO:0008006" key="4">
    <source>
        <dbReference type="Google" id="ProtNLM"/>
    </source>
</evidence>
<comment type="caution">
    <text evidence="2">The sequence shown here is derived from an EMBL/GenBank/DDBJ whole genome shotgun (WGS) entry which is preliminary data.</text>
</comment>
<evidence type="ECO:0000313" key="2">
    <source>
        <dbReference type="EMBL" id="MET8434466.1"/>
    </source>
</evidence>
<gene>
    <name evidence="2" type="ORF">ABZV61_17015</name>
</gene>
<evidence type="ECO:0000313" key="3">
    <source>
        <dbReference type="Proteomes" id="UP001550044"/>
    </source>
</evidence>
<reference evidence="2 3" key="1">
    <citation type="submission" date="2024-06" db="EMBL/GenBank/DDBJ databases">
        <title>The Natural Products Discovery Center: Release of the First 8490 Sequenced Strains for Exploring Actinobacteria Biosynthetic Diversity.</title>
        <authorList>
            <person name="Kalkreuter E."/>
            <person name="Kautsar S.A."/>
            <person name="Yang D."/>
            <person name="Bader C.D."/>
            <person name="Teijaro C.N."/>
            <person name="Fluegel L."/>
            <person name="Davis C.M."/>
            <person name="Simpson J.R."/>
            <person name="Lauterbach L."/>
            <person name="Steele A.D."/>
            <person name="Gui C."/>
            <person name="Meng S."/>
            <person name="Li G."/>
            <person name="Viehrig K."/>
            <person name="Ye F."/>
            <person name="Su P."/>
            <person name="Kiefer A.F."/>
            <person name="Nichols A."/>
            <person name="Cepeda A.J."/>
            <person name="Yan W."/>
            <person name="Fan B."/>
            <person name="Jiang Y."/>
            <person name="Adhikari A."/>
            <person name="Zheng C.-J."/>
            <person name="Schuster L."/>
            <person name="Cowan T.M."/>
            <person name="Smanski M.J."/>
            <person name="Chevrette M.G."/>
            <person name="De Carvalho L.P.S."/>
            <person name="Shen B."/>
        </authorList>
    </citation>
    <scope>NUCLEOTIDE SEQUENCE [LARGE SCALE GENOMIC DNA]</scope>
    <source>
        <strain evidence="2 3">NPDC005137</strain>
    </source>
</reference>
<keyword evidence="3" id="KW-1185">Reference proteome</keyword>
<dbReference type="RefSeq" id="WP_356710049.1">
    <property type="nucleotide sequence ID" value="NZ_JBEXIP010000011.1"/>
</dbReference>